<name>W7T9H4_9STRA</name>
<feature type="compositionally biased region" description="Basic and acidic residues" evidence="1">
    <location>
        <begin position="55"/>
        <end position="76"/>
    </location>
</feature>
<feature type="region of interest" description="Disordered" evidence="1">
    <location>
        <begin position="40"/>
        <end position="86"/>
    </location>
</feature>
<evidence type="ECO:0000313" key="3">
    <source>
        <dbReference type="Proteomes" id="UP000019335"/>
    </source>
</evidence>
<gene>
    <name evidence="2" type="ORF">Naga_100698g2</name>
</gene>
<dbReference type="Proteomes" id="UP000019335">
    <property type="component" value="Chromosome 19"/>
</dbReference>
<organism evidence="2 3">
    <name type="scientific">Nannochloropsis gaditana</name>
    <dbReference type="NCBI Taxonomy" id="72520"/>
    <lineage>
        <taxon>Eukaryota</taxon>
        <taxon>Sar</taxon>
        <taxon>Stramenopiles</taxon>
        <taxon>Ochrophyta</taxon>
        <taxon>Eustigmatophyceae</taxon>
        <taxon>Eustigmatales</taxon>
        <taxon>Monodopsidaceae</taxon>
        <taxon>Nannochloropsis</taxon>
    </lineage>
</organism>
<keyword evidence="3" id="KW-1185">Reference proteome</keyword>
<evidence type="ECO:0000256" key="1">
    <source>
        <dbReference type="SAM" id="MobiDB-lite"/>
    </source>
</evidence>
<proteinExistence type="predicted"/>
<comment type="caution">
    <text evidence="2">The sequence shown here is derived from an EMBL/GenBank/DDBJ whole genome shotgun (WGS) entry which is preliminary data.</text>
</comment>
<reference evidence="2 3" key="1">
    <citation type="journal article" date="2014" name="Mol. Plant">
        <title>Chromosome Scale Genome Assembly and Transcriptome Profiling of Nannochloropsis gaditana in Nitrogen Depletion.</title>
        <authorList>
            <person name="Corteggiani Carpinelli E."/>
            <person name="Telatin A."/>
            <person name="Vitulo N."/>
            <person name="Forcato C."/>
            <person name="D'Angelo M."/>
            <person name="Schiavon R."/>
            <person name="Vezzi A."/>
            <person name="Giacometti G.M."/>
            <person name="Morosinotto T."/>
            <person name="Valle G."/>
        </authorList>
    </citation>
    <scope>NUCLEOTIDE SEQUENCE [LARGE SCALE GENOMIC DNA]</scope>
    <source>
        <strain evidence="2 3">B-31</strain>
    </source>
</reference>
<accession>W7T9H4</accession>
<sequence length="141" mass="15982">MASLSAASMNLCTSPTPLTNSAANSFSVDSVPTQRMDIKRRWPHRPQEVPSSEFIRPKTTWERVEDAEEGGREGTHEAGQIGPPHHRRNVDWVRAFRSCLLSMTHKQEELETKRERSEDEKERKEVEVMHCLAEGMGVLGA</sequence>
<evidence type="ECO:0000313" key="2">
    <source>
        <dbReference type="EMBL" id="EWM23012.1"/>
    </source>
</evidence>
<dbReference type="EMBL" id="AZIL01001911">
    <property type="protein sequence ID" value="EWM23012.1"/>
    <property type="molecule type" value="Genomic_DNA"/>
</dbReference>
<dbReference type="AlphaFoldDB" id="W7T9H4"/>
<protein>
    <submittedName>
        <fullName evidence="2">Uncharacterized protein</fullName>
    </submittedName>
</protein>
<feature type="region of interest" description="Disordered" evidence="1">
    <location>
        <begin position="105"/>
        <end position="125"/>
    </location>
</feature>